<dbReference type="RefSeq" id="WP_025343536.1">
    <property type="nucleotide sequence ID" value="NZ_CP007201.1"/>
</dbReference>
<dbReference type="AlphaFoldDB" id="A0AA86E1D4"/>
<name>A0AA86E1D4_SULMK</name>
<sequence length="157" mass="17973">MPVAIDTGDIIAGLAFLLSSYATWQTVSFNKKQKSLFESQEKLNKLLLEKESEDLLKEKRADLGASFIKLGSSKYRLKIWNKGASTARNVRIEFPEGNDVVIDSEVTDKFPMESLEKYQSVELMTVVYMQTRPKHIVRLIWEDDAQAHNEKLSYPTL</sequence>
<dbReference type="EMBL" id="CP007201">
    <property type="protein sequence ID" value="AHJ11622.1"/>
    <property type="molecule type" value="Genomic_DNA"/>
</dbReference>
<dbReference type="KEGG" id="smul:SMUL_0340"/>
<reference evidence="1 2" key="1">
    <citation type="journal article" date="2014" name="Environ. Microbiol.">
        <title>Insights into organohalide respiration and the versatile catabolism of Sulfurospirillum multivorans gained from comparative genomics and physiological studies.</title>
        <authorList>
            <person name="Goris T."/>
            <person name="Schubert T."/>
            <person name="Gadkari J."/>
            <person name="Wubet T."/>
            <person name="Tarkka M."/>
            <person name="Buscot F."/>
            <person name="Adrian L."/>
            <person name="Diekert G."/>
        </authorList>
    </citation>
    <scope>NUCLEOTIDE SEQUENCE [LARGE SCALE GENOMIC DNA]</scope>
    <source>
        <strain evidence="2">DM 12446 / JCM 15788 / NBRC 109480</strain>
    </source>
</reference>
<accession>A0AA86E1D4</accession>
<organism evidence="1 2">
    <name type="scientific">Sulfurospirillum multivorans (strain DM 12446 / JCM 15788 / NBRC 109480)</name>
    <dbReference type="NCBI Taxonomy" id="1150621"/>
    <lineage>
        <taxon>Bacteria</taxon>
        <taxon>Pseudomonadati</taxon>
        <taxon>Campylobacterota</taxon>
        <taxon>Epsilonproteobacteria</taxon>
        <taxon>Campylobacterales</taxon>
        <taxon>Sulfurospirillaceae</taxon>
        <taxon>Sulfurospirillum</taxon>
    </lineage>
</organism>
<proteinExistence type="predicted"/>
<evidence type="ECO:0000313" key="2">
    <source>
        <dbReference type="Proteomes" id="UP000019322"/>
    </source>
</evidence>
<evidence type="ECO:0000313" key="1">
    <source>
        <dbReference type="EMBL" id="AHJ11622.1"/>
    </source>
</evidence>
<gene>
    <name evidence="1" type="ORF">SMUL_0340</name>
</gene>
<protein>
    <submittedName>
        <fullName evidence="1">Uncharacterized protein</fullName>
    </submittedName>
</protein>
<dbReference type="Proteomes" id="UP000019322">
    <property type="component" value="Chromosome"/>
</dbReference>